<proteinExistence type="predicted"/>
<keyword evidence="4 7" id="KW-1133">Transmembrane helix</keyword>
<feature type="transmembrane region" description="Helical" evidence="7">
    <location>
        <begin position="21"/>
        <end position="40"/>
    </location>
</feature>
<name>A0ABU8LBF9_9MICO</name>
<comment type="caution">
    <text evidence="8">The sequence shown here is derived from an EMBL/GenBank/DDBJ whole genome shotgun (WGS) entry which is preliminary data.</text>
</comment>
<evidence type="ECO:0000256" key="6">
    <source>
        <dbReference type="SAM" id="MobiDB-lite"/>
    </source>
</evidence>
<reference evidence="8 9" key="1">
    <citation type="submission" date="2024-02" db="EMBL/GenBank/DDBJ databases">
        <authorList>
            <person name="Saticioglu I.B."/>
        </authorList>
    </citation>
    <scope>NUCLEOTIDE SEQUENCE [LARGE SCALE GENOMIC DNA]</scope>
    <source>
        <strain evidence="8 9">Mu-80</strain>
    </source>
</reference>
<dbReference type="Pfam" id="PF06081">
    <property type="entry name" value="ArAE_1"/>
    <property type="match status" value="1"/>
</dbReference>
<keyword evidence="3 7" id="KW-0812">Transmembrane</keyword>
<feature type="region of interest" description="Disordered" evidence="6">
    <location>
        <begin position="221"/>
        <end position="244"/>
    </location>
</feature>
<keyword evidence="2" id="KW-1003">Cell membrane</keyword>
<dbReference type="InterPro" id="IPR010343">
    <property type="entry name" value="ArAE_1"/>
</dbReference>
<feature type="transmembrane region" description="Helical" evidence="7">
    <location>
        <begin position="77"/>
        <end position="95"/>
    </location>
</feature>
<evidence type="ECO:0000256" key="1">
    <source>
        <dbReference type="ARBA" id="ARBA00004651"/>
    </source>
</evidence>
<keyword evidence="5 7" id="KW-0472">Membrane</keyword>
<feature type="transmembrane region" description="Helical" evidence="7">
    <location>
        <begin position="123"/>
        <end position="139"/>
    </location>
</feature>
<evidence type="ECO:0000256" key="3">
    <source>
        <dbReference type="ARBA" id="ARBA00022692"/>
    </source>
</evidence>
<feature type="compositionally biased region" description="Basic and acidic residues" evidence="6">
    <location>
        <begin position="221"/>
        <end position="230"/>
    </location>
</feature>
<dbReference type="RefSeq" id="WP_337331783.1">
    <property type="nucleotide sequence ID" value="NZ_JBBDGM010000005.1"/>
</dbReference>
<evidence type="ECO:0000256" key="7">
    <source>
        <dbReference type="SAM" id="Phobius"/>
    </source>
</evidence>
<evidence type="ECO:0000256" key="5">
    <source>
        <dbReference type="ARBA" id="ARBA00023136"/>
    </source>
</evidence>
<evidence type="ECO:0000256" key="4">
    <source>
        <dbReference type="ARBA" id="ARBA00022989"/>
    </source>
</evidence>
<dbReference type="Proteomes" id="UP001371224">
    <property type="component" value="Unassembled WGS sequence"/>
</dbReference>
<feature type="transmembrane region" description="Helical" evidence="7">
    <location>
        <begin position="52"/>
        <end position="70"/>
    </location>
</feature>
<keyword evidence="9" id="KW-1185">Reference proteome</keyword>
<evidence type="ECO:0000313" key="8">
    <source>
        <dbReference type="EMBL" id="MEJ1088114.1"/>
    </source>
</evidence>
<dbReference type="EMBL" id="JBBDGM010000005">
    <property type="protein sequence ID" value="MEJ1088114.1"/>
    <property type="molecule type" value="Genomic_DNA"/>
</dbReference>
<protein>
    <submittedName>
        <fullName evidence="8">Aromatic acid exporter family protein</fullName>
    </submittedName>
</protein>
<evidence type="ECO:0000313" key="9">
    <source>
        <dbReference type="Proteomes" id="UP001371224"/>
    </source>
</evidence>
<comment type="subcellular location">
    <subcellularLocation>
        <location evidence="1">Cell membrane</location>
        <topology evidence="1">Multi-pass membrane protein</topology>
    </subcellularLocation>
</comment>
<organism evidence="8 9">
    <name type="scientific">Microbacterium bandirmense</name>
    <dbReference type="NCBI Taxonomy" id="3122050"/>
    <lineage>
        <taxon>Bacteria</taxon>
        <taxon>Bacillati</taxon>
        <taxon>Actinomycetota</taxon>
        <taxon>Actinomycetes</taxon>
        <taxon>Micrococcales</taxon>
        <taxon>Microbacteriaceae</taxon>
        <taxon>Microbacterium</taxon>
    </lineage>
</organism>
<accession>A0ABU8LBF9</accession>
<sequence length="362" mass="38553">MGLAQVARSARSALLEAVHPARLLLAAKTALAVGAAWLIAPLLPGVTDDYPYYAPLGALISMYPTLMSSVRSSLQTLLGLSVGVGLAAVVVLTVGPSVWSVAIAVGVATLISGTGWFGVGKEYIPIAALFVLIIGGANADDYSLGYATQMAVGITIGLVVNMVFPPAPLDAGARIDAFQRRLANHLHDIGDAVAESWPPQHEGWDRESGALAETNRSLRDALAEADDSRRGNPRAWRRHSDRQEQHAQLERLGEIAYQIRDISGCLGDTIWDRPGALPLDAEIVDPLSRACHAVAEYLEDRTHAGEDDQLAARASDAVDQLVHAVHTRSIDVDLILGPGVLTAMHLQRILLIAEQTSDDPES</sequence>
<feature type="compositionally biased region" description="Basic residues" evidence="6">
    <location>
        <begin position="231"/>
        <end position="240"/>
    </location>
</feature>
<feature type="transmembrane region" description="Helical" evidence="7">
    <location>
        <begin position="145"/>
        <end position="164"/>
    </location>
</feature>
<gene>
    <name evidence="8" type="ORF">WDU99_07275</name>
</gene>
<evidence type="ECO:0000256" key="2">
    <source>
        <dbReference type="ARBA" id="ARBA00022475"/>
    </source>
</evidence>